<accession>N1WI47</accession>
<evidence type="ECO:0000313" key="2">
    <source>
        <dbReference type="Proteomes" id="UP000012313"/>
    </source>
</evidence>
<keyword evidence="2" id="KW-1185">Reference proteome</keyword>
<reference evidence="1" key="1">
    <citation type="submission" date="2013-03" db="EMBL/GenBank/DDBJ databases">
        <authorList>
            <person name="Harkins D.M."/>
            <person name="Durkin A.S."/>
            <person name="Brinkac L.M."/>
            <person name="Haft D.H."/>
            <person name="Selengut J.D."/>
            <person name="Sanka R."/>
            <person name="DePew J."/>
            <person name="Purushe J."/>
            <person name="Hartskeerl R.A."/>
            <person name="Ahmed A."/>
            <person name="van der Linden H."/>
            <person name="Goris M.G.A."/>
            <person name="Vinetz J.M."/>
            <person name="Sutton G.G."/>
            <person name="Nierman W.C."/>
            <person name="Fouts D.E."/>
        </authorList>
    </citation>
    <scope>NUCLEOTIDE SEQUENCE [LARGE SCALE GENOMIC DNA]</scope>
    <source>
        <strain evidence="1">ICFT</strain>
    </source>
</reference>
<comment type="caution">
    <text evidence="1">The sequence shown here is derived from an EMBL/GenBank/DDBJ whole genome shotgun (WGS) entry which is preliminary data.</text>
</comment>
<dbReference type="Proteomes" id="UP000012313">
    <property type="component" value="Unassembled WGS sequence"/>
</dbReference>
<sequence length="53" mass="6403">MDCLRSIELRIFCDPRSKKSFDFFLNENSEFAELHFGRITYPSVSIYRSYLEM</sequence>
<dbReference type="EMBL" id="AOHC02000021">
    <property type="protein sequence ID" value="EMY78630.1"/>
    <property type="molecule type" value="Genomic_DNA"/>
</dbReference>
<proteinExistence type="predicted"/>
<protein>
    <submittedName>
        <fullName evidence="1">Uncharacterized protein</fullName>
    </submittedName>
</protein>
<evidence type="ECO:0000313" key="1">
    <source>
        <dbReference type="EMBL" id="EMY78630.1"/>
    </source>
</evidence>
<dbReference type="AlphaFoldDB" id="N1WI47"/>
<gene>
    <name evidence="1" type="ORF">LEP1GSC060_3762</name>
</gene>
<name>N1WI47_9LEPT</name>
<organism evidence="1 2">
    <name type="scientific">Leptospira weilii serovar Ranarum str. ICFT</name>
    <dbReference type="NCBI Taxonomy" id="1218598"/>
    <lineage>
        <taxon>Bacteria</taxon>
        <taxon>Pseudomonadati</taxon>
        <taxon>Spirochaetota</taxon>
        <taxon>Spirochaetia</taxon>
        <taxon>Leptospirales</taxon>
        <taxon>Leptospiraceae</taxon>
        <taxon>Leptospira</taxon>
    </lineage>
</organism>